<protein>
    <submittedName>
        <fullName evidence="1">Uncharacterized protein</fullName>
    </submittedName>
</protein>
<dbReference type="KEGG" id="vg:55599961"/>
<dbReference type="RefSeq" id="YP_009839338.1">
    <property type="nucleotide sequence ID" value="NC_048720.1"/>
</dbReference>
<dbReference type="Proteomes" id="UP000258408">
    <property type="component" value="Segment"/>
</dbReference>
<dbReference type="GeneID" id="55599961"/>
<accession>A0A345L1Y4</accession>
<sequence length="64" mass="7708">MHHLLENDKRYPRILMIEENVIGHLVQRNAYFSRVKYSVLGHEYNIEVDNDEYLELPQIGYESD</sequence>
<gene>
    <name evidence="1" type="primary">171</name>
    <name evidence="1" type="ORF">SEA_BLUEEYEDBEAUTY_171</name>
</gene>
<dbReference type="EMBL" id="MH536814">
    <property type="protein sequence ID" value="AXH49286.1"/>
    <property type="molecule type" value="Genomic_DNA"/>
</dbReference>
<keyword evidence="2" id="KW-1185">Reference proteome</keyword>
<evidence type="ECO:0000313" key="2">
    <source>
        <dbReference type="Proteomes" id="UP000258408"/>
    </source>
</evidence>
<organism evidence="1 2">
    <name type="scientific">Streptomyces phage Blueeyedbeauty</name>
    <dbReference type="NCBI Taxonomy" id="2250336"/>
    <lineage>
        <taxon>Viruses</taxon>
        <taxon>Duplodnaviria</taxon>
        <taxon>Heunggongvirae</taxon>
        <taxon>Uroviricota</taxon>
        <taxon>Caudoviricetes</taxon>
        <taxon>Stanwilliamsviridae</taxon>
        <taxon>Loccivirinae</taxon>
        <taxon>Annadreamyvirus</taxon>
        <taxon>Annadreamyvirus blueeyedbeauty</taxon>
    </lineage>
</organism>
<name>A0A345L1Y4_9CAUD</name>
<proteinExistence type="predicted"/>
<reference evidence="1 2" key="1">
    <citation type="submission" date="2018-06" db="EMBL/GenBank/DDBJ databases">
        <authorList>
            <person name="Luttrell C.E."/>
            <person name="Myers K.N."/>
            <person name="Simpson A.N."/>
            <person name="Sulollari A."/>
            <person name="Suri N."/>
            <person name="Nayek S."/>
            <person name="Bhuiyan S."/>
            <person name="Smith B.R."/>
            <person name="Hughes L.E."/>
            <person name="Garlena R.A."/>
            <person name="Russell D.A."/>
            <person name="Pope W.H."/>
            <person name="Jacobs-Sera D."/>
            <person name="Hatfull G.F."/>
        </authorList>
    </citation>
    <scope>NUCLEOTIDE SEQUENCE [LARGE SCALE GENOMIC DNA]</scope>
</reference>
<evidence type="ECO:0000313" key="1">
    <source>
        <dbReference type="EMBL" id="AXH49286.1"/>
    </source>
</evidence>